<organism evidence="2 3">
    <name type="scientific">Cronartium quercuum f. sp. fusiforme G11</name>
    <dbReference type="NCBI Taxonomy" id="708437"/>
    <lineage>
        <taxon>Eukaryota</taxon>
        <taxon>Fungi</taxon>
        <taxon>Dikarya</taxon>
        <taxon>Basidiomycota</taxon>
        <taxon>Pucciniomycotina</taxon>
        <taxon>Pucciniomycetes</taxon>
        <taxon>Pucciniales</taxon>
        <taxon>Coleosporiaceae</taxon>
        <taxon>Cronartium</taxon>
    </lineage>
</organism>
<dbReference type="EMBL" id="MU167230">
    <property type="protein sequence ID" value="KAG0149151.1"/>
    <property type="molecule type" value="Genomic_DNA"/>
</dbReference>
<keyword evidence="3" id="KW-1185">Reference proteome</keyword>
<proteinExistence type="predicted"/>
<comment type="caution">
    <text evidence="2">The sequence shown here is derived from an EMBL/GenBank/DDBJ whole genome shotgun (WGS) entry which is preliminary data.</text>
</comment>
<keyword evidence="1" id="KW-0732">Signal</keyword>
<dbReference type="AlphaFoldDB" id="A0A9P6TE62"/>
<evidence type="ECO:0000313" key="2">
    <source>
        <dbReference type="EMBL" id="KAG0149151.1"/>
    </source>
</evidence>
<evidence type="ECO:0000256" key="1">
    <source>
        <dbReference type="SAM" id="SignalP"/>
    </source>
</evidence>
<reference evidence="2" key="1">
    <citation type="submission" date="2013-11" db="EMBL/GenBank/DDBJ databases">
        <title>Genome sequence of the fusiform rust pathogen reveals effectors for host alternation and coevolution with pine.</title>
        <authorList>
            <consortium name="DOE Joint Genome Institute"/>
            <person name="Smith K."/>
            <person name="Pendleton A."/>
            <person name="Kubisiak T."/>
            <person name="Anderson C."/>
            <person name="Salamov A."/>
            <person name="Aerts A."/>
            <person name="Riley R."/>
            <person name="Clum A."/>
            <person name="Lindquist E."/>
            <person name="Ence D."/>
            <person name="Campbell M."/>
            <person name="Kronenberg Z."/>
            <person name="Feau N."/>
            <person name="Dhillon B."/>
            <person name="Hamelin R."/>
            <person name="Burleigh J."/>
            <person name="Smith J."/>
            <person name="Yandell M."/>
            <person name="Nelson C."/>
            <person name="Grigoriev I."/>
            <person name="Davis J."/>
        </authorList>
    </citation>
    <scope>NUCLEOTIDE SEQUENCE</scope>
    <source>
        <strain evidence="2">G11</strain>
    </source>
</reference>
<accession>A0A9P6TE62</accession>
<sequence length="504" mass="57479">MKLLTVYLWLASTFFTVPLAGSEELSERLLQTVESTSCSPDLTTDVSRAEELVSGSSSAIQPNVPKYGFRFITDEAKSLVRKPAPTVNIFKVWRNYKSTSTSKLYLSDYALSQTVLQKAVDLEVKELAQEVIENLPKSSVPPASKKHRLSNPYIPSREAVLRLLEKPTLSVKERCWTLGILSTTLDESGGDIPDHAREILKDRSAWRGEIELSLLEGDILIEEVNRLWKNEISKPINSVREKLMTCTSPGVIEVLRRVELLSDILEFLPNAGGIKIDQSFAWLYDFLLVTKFPPSKVTLVDAMGKIRDVMIANNRLSWQQNFIHRLCWHLDRYSESFSGNIKDLITKDLAFQQNFHRVRASKTIEESLAQKDLNLELKTFLSPFSTWNLEQMNSIKIKPILEALTNTAPTGRFDFDQRFIIWEVVNAASTFNQAVFQGLVDHLNSYNVVPSTLVTMWGIFNPGITLPDWPVLNYEYHIFLETFNKAGRYTMESRNQQKRIYSTA</sequence>
<evidence type="ECO:0000313" key="3">
    <source>
        <dbReference type="Proteomes" id="UP000886653"/>
    </source>
</evidence>
<dbReference type="Proteomes" id="UP000886653">
    <property type="component" value="Unassembled WGS sequence"/>
</dbReference>
<protein>
    <submittedName>
        <fullName evidence="2">Uncharacterized protein</fullName>
    </submittedName>
</protein>
<gene>
    <name evidence="2" type="ORF">CROQUDRAFT_690180</name>
</gene>
<name>A0A9P6TE62_9BASI</name>
<feature type="signal peptide" evidence="1">
    <location>
        <begin position="1"/>
        <end position="22"/>
    </location>
</feature>
<feature type="chain" id="PRO_5040254866" evidence="1">
    <location>
        <begin position="23"/>
        <end position="504"/>
    </location>
</feature>